<sequence>MSERRDPLRSLFREAGEFGQIRAEADDAARITQRGMRAQRRRMAAVAVGVCLVVGGGGAAAVGLLPVRPQPVAPATDPTPSYPSPVPSERLPTDPPSPSTTLPNDTSSGEAGSSGAEDPTGLPTRTAMSRTTTPQSPPSDTAPATVRTSATTSATTDGSGPVP</sequence>
<keyword evidence="2" id="KW-0472">Membrane</keyword>
<keyword evidence="2" id="KW-1133">Transmembrane helix</keyword>
<dbReference type="OrthoDB" id="4338992at2"/>
<feature type="compositionally biased region" description="Low complexity" evidence="1">
    <location>
        <begin position="141"/>
        <end position="156"/>
    </location>
</feature>
<dbReference type="EMBL" id="CP020570">
    <property type="protein sequence ID" value="ARF62514.1"/>
    <property type="molecule type" value="Genomic_DNA"/>
</dbReference>
<keyword evidence="2" id="KW-0812">Transmembrane</keyword>
<dbReference type="KEGG" id="svu:B1H20_14725"/>
<proteinExistence type="predicted"/>
<dbReference type="RefSeq" id="WP_030741010.1">
    <property type="nucleotide sequence ID" value="NZ_CP020570.1"/>
</dbReference>
<accession>A0A1V0UB88</accession>
<feature type="compositionally biased region" description="Low complexity" evidence="1">
    <location>
        <begin position="99"/>
        <end position="117"/>
    </location>
</feature>
<evidence type="ECO:0000313" key="3">
    <source>
        <dbReference type="EMBL" id="ARF62514.1"/>
    </source>
</evidence>
<evidence type="ECO:0000256" key="1">
    <source>
        <dbReference type="SAM" id="MobiDB-lite"/>
    </source>
</evidence>
<dbReference type="AlphaFoldDB" id="A0A1V0UB88"/>
<dbReference type="STRING" id="1935.B1H20_14725"/>
<evidence type="ECO:0000256" key="2">
    <source>
        <dbReference type="SAM" id="Phobius"/>
    </source>
</evidence>
<gene>
    <name evidence="3" type="ORF">B1H20_14725</name>
</gene>
<evidence type="ECO:0000313" key="4">
    <source>
        <dbReference type="Proteomes" id="UP000192445"/>
    </source>
</evidence>
<feature type="region of interest" description="Disordered" evidence="1">
    <location>
        <begin position="69"/>
        <end position="163"/>
    </location>
</feature>
<feature type="transmembrane region" description="Helical" evidence="2">
    <location>
        <begin position="43"/>
        <end position="65"/>
    </location>
</feature>
<dbReference type="Proteomes" id="UP000192445">
    <property type="component" value="Chromosome"/>
</dbReference>
<organism evidence="3 4">
    <name type="scientific">Streptomyces violaceoruber</name>
    <dbReference type="NCBI Taxonomy" id="1935"/>
    <lineage>
        <taxon>Bacteria</taxon>
        <taxon>Bacillati</taxon>
        <taxon>Actinomycetota</taxon>
        <taxon>Actinomycetes</taxon>
        <taxon>Kitasatosporales</taxon>
        <taxon>Streptomycetaceae</taxon>
        <taxon>Streptomyces</taxon>
        <taxon>Streptomyces violaceoruber group</taxon>
    </lineage>
</organism>
<reference evidence="3 4" key="1">
    <citation type="submission" date="2017-03" db="EMBL/GenBank/DDBJ databases">
        <title>Complete Genome Sequence of a natural compounds producer, Streptomyces violaceus S21.</title>
        <authorList>
            <person name="Zhong C."/>
            <person name="Zhao Z."/>
            <person name="Fu J."/>
            <person name="Zong G."/>
            <person name="Qin R."/>
            <person name="Cao G."/>
        </authorList>
    </citation>
    <scope>NUCLEOTIDE SEQUENCE [LARGE SCALE GENOMIC DNA]</scope>
    <source>
        <strain evidence="3 4">S21</strain>
    </source>
</reference>
<name>A0A1V0UB88_STRVN</name>
<protein>
    <submittedName>
        <fullName evidence="3">Uncharacterized protein</fullName>
    </submittedName>
</protein>